<reference evidence="3 4" key="1">
    <citation type="submission" date="2018-10" db="EMBL/GenBank/DDBJ databases">
        <title>A high-quality apple genome assembly.</title>
        <authorList>
            <person name="Hu J."/>
        </authorList>
    </citation>
    <scope>NUCLEOTIDE SEQUENCE [LARGE SCALE GENOMIC DNA]</scope>
    <source>
        <strain evidence="4">cv. HFTH1</strain>
        <tissue evidence="3">Young leaf</tissue>
    </source>
</reference>
<evidence type="ECO:0000256" key="1">
    <source>
        <dbReference type="ARBA" id="ARBA00022884"/>
    </source>
</evidence>
<comment type="caution">
    <text evidence="3">The sequence shown here is derived from an EMBL/GenBank/DDBJ whole genome shotgun (WGS) entry which is preliminary data.</text>
</comment>
<accession>A0A498IE19</accession>
<evidence type="ECO:0000313" key="3">
    <source>
        <dbReference type="EMBL" id="RXH79423.1"/>
    </source>
</evidence>
<dbReference type="SUPFAM" id="SSF52540">
    <property type="entry name" value="P-loop containing nucleoside triphosphate hydrolases"/>
    <property type="match status" value="1"/>
</dbReference>
<dbReference type="Pfam" id="PF00270">
    <property type="entry name" value="DEAD"/>
    <property type="match status" value="1"/>
</dbReference>
<gene>
    <name evidence="3" type="ORF">DVH24_040570</name>
</gene>
<keyword evidence="1" id="KW-0694">RNA-binding</keyword>
<dbReference type="InterPro" id="IPR027417">
    <property type="entry name" value="P-loop_NTPase"/>
</dbReference>
<dbReference type="Gene3D" id="3.40.50.300">
    <property type="entry name" value="P-loop containing nucleotide triphosphate hydrolases"/>
    <property type="match status" value="1"/>
</dbReference>
<evidence type="ECO:0000259" key="2">
    <source>
        <dbReference type="Pfam" id="PF00270"/>
    </source>
</evidence>
<sequence>MEEIGYANKGESGDVAVVVTGKDAKEAKYKPLTSFAKSKIPNDVLQCCQNFKSPSPIQSQAWPFLLDNCDFIGIAKTGSGKTLAYGIPAIMQVLNNRKGIRDLGFAIRARNKNTHSLFLGISAGRKVEAVESSMVAEARVLKINHFDAT</sequence>
<feature type="domain" description="DEAD/DEAH-box helicase" evidence="2">
    <location>
        <begin position="55"/>
        <end position="98"/>
    </location>
</feature>
<dbReference type="GO" id="GO:0005524">
    <property type="term" value="F:ATP binding"/>
    <property type="evidence" value="ECO:0007669"/>
    <property type="project" value="InterPro"/>
</dbReference>
<evidence type="ECO:0000313" key="4">
    <source>
        <dbReference type="Proteomes" id="UP000290289"/>
    </source>
</evidence>
<keyword evidence="4" id="KW-1185">Reference proteome</keyword>
<dbReference type="STRING" id="3750.A0A498IE19"/>
<organism evidence="3 4">
    <name type="scientific">Malus domestica</name>
    <name type="common">Apple</name>
    <name type="synonym">Pyrus malus</name>
    <dbReference type="NCBI Taxonomy" id="3750"/>
    <lineage>
        <taxon>Eukaryota</taxon>
        <taxon>Viridiplantae</taxon>
        <taxon>Streptophyta</taxon>
        <taxon>Embryophyta</taxon>
        <taxon>Tracheophyta</taxon>
        <taxon>Spermatophyta</taxon>
        <taxon>Magnoliopsida</taxon>
        <taxon>eudicotyledons</taxon>
        <taxon>Gunneridae</taxon>
        <taxon>Pentapetalae</taxon>
        <taxon>rosids</taxon>
        <taxon>fabids</taxon>
        <taxon>Rosales</taxon>
        <taxon>Rosaceae</taxon>
        <taxon>Amygdaloideae</taxon>
        <taxon>Maleae</taxon>
        <taxon>Malus</taxon>
    </lineage>
</organism>
<name>A0A498IE19_MALDO</name>
<proteinExistence type="predicted"/>
<dbReference type="EMBL" id="RDQH01000339">
    <property type="protein sequence ID" value="RXH79423.1"/>
    <property type="molecule type" value="Genomic_DNA"/>
</dbReference>
<protein>
    <recommendedName>
        <fullName evidence="2">DEAD/DEAH-box helicase domain-containing protein</fullName>
    </recommendedName>
</protein>
<dbReference type="GO" id="GO:0003723">
    <property type="term" value="F:RNA binding"/>
    <property type="evidence" value="ECO:0007669"/>
    <property type="project" value="UniProtKB-KW"/>
</dbReference>
<dbReference type="PANTHER" id="PTHR47958">
    <property type="entry name" value="ATP-DEPENDENT RNA HELICASE DBP3"/>
    <property type="match status" value="1"/>
</dbReference>
<dbReference type="InterPro" id="IPR011545">
    <property type="entry name" value="DEAD/DEAH_box_helicase_dom"/>
</dbReference>
<dbReference type="AlphaFoldDB" id="A0A498IE19"/>
<dbReference type="Proteomes" id="UP000290289">
    <property type="component" value="Chromosome 13"/>
</dbReference>